<dbReference type="InterPro" id="IPR026881">
    <property type="entry name" value="WYL_dom"/>
</dbReference>
<dbReference type="Pfam" id="PF13280">
    <property type="entry name" value="WYL"/>
    <property type="match status" value="1"/>
</dbReference>
<dbReference type="PANTHER" id="PTHR34580">
    <property type="match status" value="1"/>
</dbReference>
<accession>A0A4Q0VAF9</accession>
<protein>
    <submittedName>
        <fullName evidence="2">WYL domain-containing protein</fullName>
    </submittedName>
</protein>
<dbReference type="InterPro" id="IPR051534">
    <property type="entry name" value="CBASS_pafABC_assoc_protein"/>
</dbReference>
<dbReference type="AlphaFoldDB" id="A0A4Q0VAF9"/>
<reference evidence="2 3" key="1">
    <citation type="submission" date="2018-06" db="EMBL/GenBank/DDBJ databases">
        <title>Genome conservation of Clostridium tetani.</title>
        <authorList>
            <person name="Bruggemann H."/>
            <person name="Popoff M.R."/>
        </authorList>
    </citation>
    <scope>NUCLEOTIDE SEQUENCE [LARGE SCALE GENOMIC DNA]</scope>
    <source>
        <strain evidence="2 3">2017.061</strain>
    </source>
</reference>
<sequence>MVICMKYIKTKCSKSLRVLTIYERLSTGGIINKKELAYEFGVDEKSIQRDINDLRAYFQECYKEDVRIKYCRSRKGYILEKDKFSYLNYKEITAITKILLDSRAFNKKEMSLLLNKVILQCIPGERENIKNILNKEVYNYVELQHGKKLIDILLDIEECIRKRKYINIKYKRVDKSLINRKLKPIGLIFNKFYFYLIAYIESKEEEFIATYRVDRIEEYKIFEEYFYISQKNRFEEGEFRKKMQFMSSGGLINIKFYYWGPSLELVLDRLPTAEVIGEENNKYLIKANVLGKGIITWLLSQKNFLEVLEPFEIRNEIKNIIKDMLNIYI</sequence>
<dbReference type="EMBL" id="QMAP01000013">
    <property type="protein sequence ID" value="RXI45391.1"/>
    <property type="molecule type" value="Genomic_DNA"/>
</dbReference>
<organism evidence="2 3">
    <name type="scientific">Clostridium tetani</name>
    <dbReference type="NCBI Taxonomy" id="1513"/>
    <lineage>
        <taxon>Bacteria</taxon>
        <taxon>Bacillati</taxon>
        <taxon>Bacillota</taxon>
        <taxon>Clostridia</taxon>
        <taxon>Eubacteriales</taxon>
        <taxon>Clostridiaceae</taxon>
        <taxon>Clostridium</taxon>
    </lineage>
</organism>
<name>A0A4Q0VAF9_CLOTA</name>
<gene>
    <name evidence="2" type="ORF">DP130_12325</name>
</gene>
<dbReference type="Gene3D" id="1.10.10.10">
    <property type="entry name" value="Winged helix-like DNA-binding domain superfamily/Winged helix DNA-binding domain"/>
    <property type="match status" value="1"/>
</dbReference>
<dbReference type="InterPro" id="IPR036388">
    <property type="entry name" value="WH-like_DNA-bd_sf"/>
</dbReference>
<evidence type="ECO:0000313" key="2">
    <source>
        <dbReference type="EMBL" id="RXI45391.1"/>
    </source>
</evidence>
<evidence type="ECO:0000313" key="3">
    <source>
        <dbReference type="Proteomes" id="UP000290921"/>
    </source>
</evidence>
<comment type="caution">
    <text evidence="2">The sequence shown here is derived from an EMBL/GenBank/DDBJ whole genome shotgun (WGS) entry which is preliminary data.</text>
</comment>
<evidence type="ECO:0000259" key="1">
    <source>
        <dbReference type="Pfam" id="PF13280"/>
    </source>
</evidence>
<dbReference type="PROSITE" id="PS52050">
    <property type="entry name" value="WYL"/>
    <property type="match status" value="1"/>
</dbReference>
<dbReference type="Proteomes" id="UP000290921">
    <property type="component" value="Unassembled WGS sequence"/>
</dbReference>
<proteinExistence type="predicted"/>
<dbReference type="PANTHER" id="PTHR34580:SF1">
    <property type="entry name" value="PROTEIN PAFC"/>
    <property type="match status" value="1"/>
</dbReference>
<feature type="domain" description="WYL" evidence="1">
    <location>
        <begin position="152"/>
        <end position="220"/>
    </location>
</feature>